<protein>
    <submittedName>
        <fullName evidence="1">Uncharacterized protein</fullName>
    </submittedName>
</protein>
<dbReference type="AlphaFoldDB" id="A0A3P7ML80"/>
<dbReference type="EMBL" id="UYRV01116887">
    <property type="protein sequence ID" value="VDN30355.1"/>
    <property type="molecule type" value="Genomic_DNA"/>
</dbReference>
<name>A0A3P7ML80_CYLGO</name>
<keyword evidence="2" id="KW-1185">Reference proteome</keyword>
<gene>
    <name evidence="1" type="ORF">CGOC_LOCUS11526</name>
</gene>
<organism evidence="1 2">
    <name type="scientific">Cylicostephanus goldi</name>
    <name type="common">Nematode worm</name>
    <dbReference type="NCBI Taxonomy" id="71465"/>
    <lineage>
        <taxon>Eukaryota</taxon>
        <taxon>Metazoa</taxon>
        <taxon>Ecdysozoa</taxon>
        <taxon>Nematoda</taxon>
        <taxon>Chromadorea</taxon>
        <taxon>Rhabditida</taxon>
        <taxon>Rhabditina</taxon>
        <taxon>Rhabditomorpha</taxon>
        <taxon>Strongyloidea</taxon>
        <taxon>Strongylidae</taxon>
        <taxon>Cylicostephanus</taxon>
    </lineage>
</organism>
<reference evidence="1 2" key="1">
    <citation type="submission" date="2018-11" db="EMBL/GenBank/DDBJ databases">
        <authorList>
            <consortium name="Pathogen Informatics"/>
        </authorList>
    </citation>
    <scope>NUCLEOTIDE SEQUENCE [LARGE SCALE GENOMIC DNA]</scope>
</reference>
<dbReference type="Proteomes" id="UP000271889">
    <property type="component" value="Unassembled WGS sequence"/>
</dbReference>
<sequence>MFVSQNPLLSRRLWRRRSESRNSFLKLRRTVLFTHRTRRCP</sequence>
<evidence type="ECO:0000313" key="1">
    <source>
        <dbReference type="EMBL" id="VDN30355.1"/>
    </source>
</evidence>
<evidence type="ECO:0000313" key="2">
    <source>
        <dbReference type="Proteomes" id="UP000271889"/>
    </source>
</evidence>
<proteinExistence type="predicted"/>
<accession>A0A3P7ML80</accession>